<dbReference type="InterPro" id="IPR052718">
    <property type="entry name" value="NmrA-type_oxidoreductase"/>
</dbReference>
<evidence type="ECO:0000313" key="3">
    <source>
        <dbReference type="Proteomes" id="UP000800096"/>
    </source>
</evidence>
<dbReference type="SUPFAM" id="SSF51735">
    <property type="entry name" value="NAD(P)-binding Rossmann-fold domains"/>
    <property type="match status" value="1"/>
</dbReference>
<dbReference type="InterPro" id="IPR036291">
    <property type="entry name" value="NAD(P)-bd_dom_sf"/>
</dbReference>
<reference evidence="2" key="1">
    <citation type="journal article" date="2020" name="Stud. Mycol.">
        <title>101 Dothideomycetes genomes: a test case for predicting lifestyles and emergence of pathogens.</title>
        <authorList>
            <person name="Haridas S."/>
            <person name="Albert R."/>
            <person name="Binder M."/>
            <person name="Bloem J."/>
            <person name="Labutti K."/>
            <person name="Salamov A."/>
            <person name="Andreopoulos B."/>
            <person name="Baker S."/>
            <person name="Barry K."/>
            <person name="Bills G."/>
            <person name="Bluhm B."/>
            <person name="Cannon C."/>
            <person name="Castanera R."/>
            <person name="Culley D."/>
            <person name="Daum C."/>
            <person name="Ezra D."/>
            <person name="Gonzalez J."/>
            <person name="Henrissat B."/>
            <person name="Kuo A."/>
            <person name="Liang C."/>
            <person name="Lipzen A."/>
            <person name="Lutzoni F."/>
            <person name="Magnuson J."/>
            <person name="Mondo S."/>
            <person name="Nolan M."/>
            <person name="Ohm R."/>
            <person name="Pangilinan J."/>
            <person name="Park H.-J."/>
            <person name="Ramirez L."/>
            <person name="Alfaro M."/>
            <person name="Sun H."/>
            <person name="Tritt A."/>
            <person name="Yoshinaga Y."/>
            <person name="Zwiers L.-H."/>
            <person name="Turgeon B."/>
            <person name="Goodwin S."/>
            <person name="Spatafora J."/>
            <person name="Crous P."/>
            <person name="Grigoriev I."/>
        </authorList>
    </citation>
    <scope>NUCLEOTIDE SEQUENCE</scope>
    <source>
        <strain evidence="2">HMLAC05119</strain>
    </source>
</reference>
<dbReference type="EMBL" id="ML979135">
    <property type="protein sequence ID" value="KAF1917039.1"/>
    <property type="molecule type" value="Genomic_DNA"/>
</dbReference>
<feature type="domain" description="NmrA-like" evidence="1">
    <location>
        <begin position="28"/>
        <end position="290"/>
    </location>
</feature>
<proteinExistence type="predicted"/>
<evidence type="ECO:0000313" key="2">
    <source>
        <dbReference type="EMBL" id="KAF1917039.1"/>
    </source>
</evidence>
<dbReference type="PANTHER" id="PTHR47129:SF1">
    <property type="entry name" value="NMRA-LIKE DOMAIN-CONTAINING PROTEIN"/>
    <property type="match status" value="1"/>
</dbReference>
<evidence type="ECO:0000259" key="1">
    <source>
        <dbReference type="Pfam" id="PF05368"/>
    </source>
</evidence>
<dbReference type="AlphaFoldDB" id="A0A6A5QNR4"/>
<dbReference type="Pfam" id="PF05368">
    <property type="entry name" value="NmrA"/>
    <property type="match status" value="1"/>
</dbReference>
<dbReference type="Gene3D" id="3.40.50.720">
    <property type="entry name" value="NAD(P)-binding Rossmann-like Domain"/>
    <property type="match status" value="1"/>
</dbReference>
<dbReference type="OrthoDB" id="419598at2759"/>
<dbReference type="Proteomes" id="UP000800096">
    <property type="component" value="Unassembled WGS sequence"/>
</dbReference>
<accession>A0A6A5QNR4</accession>
<gene>
    <name evidence="2" type="ORF">BDU57DRAFT_517487</name>
</gene>
<protein>
    <recommendedName>
        <fullName evidence="1">NmrA-like domain-containing protein</fullName>
    </recommendedName>
</protein>
<name>A0A6A5QNR4_AMPQU</name>
<dbReference type="Gene3D" id="3.90.25.10">
    <property type="entry name" value="UDP-galactose 4-epimerase, domain 1"/>
    <property type="match status" value="1"/>
</dbReference>
<dbReference type="PANTHER" id="PTHR47129">
    <property type="entry name" value="QUINONE OXIDOREDUCTASE 2"/>
    <property type="match status" value="1"/>
</dbReference>
<dbReference type="InterPro" id="IPR008030">
    <property type="entry name" value="NmrA-like"/>
</dbReference>
<keyword evidence="3" id="KW-1185">Reference proteome</keyword>
<sequence>MSPMFTQHFVTIFTVSRTSSENKTFKMGKIALTSATGKLGSAVLNAILENNLIDPSDLIVQTSSPLTSSKLQSLRAQNLTLRHADFDNPPSLSSAYAGCTSLFLVSSPRIAMDYHTSTLWHGREKHHRAAIDAALAVGVQHIYYTSLAFANPSKASVMRAHERTETYLKDLEARGRCSVTIVREGLYSESWPLYFGYYFGLGAERRSEVVVAGDGRVSWTAIADMGFATAKVLSEPGGKWKGKTFYLSQTRTWSLRDVARMVSRVRGEEVVLKIVSRKAYEDFYICEQNMEKPSVEWWSSTYDALGDGECAIEDDTLEAILQEAGRKPTTLDETIQDMWK</sequence>
<organism evidence="2 3">
    <name type="scientific">Ampelomyces quisqualis</name>
    <name type="common">Powdery mildew agent</name>
    <dbReference type="NCBI Taxonomy" id="50730"/>
    <lineage>
        <taxon>Eukaryota</taxon>
        <taxon>Fungi</taxon>
        <taxon>Dikarya</taxon>
        <taxon>Ascomycota</taxon>
        <taxon>Pezizomycotina</taxon>
        <taxon>Dothideomycetes</taxon>
        <taxon>Pleosporomycetidae</taxon>
        <taxon>Pleosporales</taxon>
        <taxon>Pleosporineae</taxon>
        <taxon>Phaeosphaeriaceae</taxon>
        <taxon>Ampelomyces</taxon>
    </lineage>
</organism>